<evidence type="ECO:0000259" key="2">
    <source>
        <dbReference type="Pfam" id="PF09972"/>
    </source>
</evidence>
<feature type="signal peptide" evidence="1">
    <location>
        <begin position="1"/>
        <end position="30"/>
    </location>
</feature>
<organism evidence="3 4">
    <name type="scientific">Actinomadura soli</name>
    <dbReference type="NCBI Taxonomy" id="2508997"/>
    <lineage>
        <taxon>Bacteria</taxon>
        <taxon>Bacillati</taxon>
        <taxon>Actinomycetota</taxon>
        <taxon>Actinomycetes</taxon>
        <taxon>Streptosporangiales</taxon>
        <taxon>Thermomonosporaceae</taxon>
        <taxon>Actinomadura</taxon>
    </lineage>
</organism>
<proteinExistence type="predicted"/>
<dbReference type="AlphaFoldDB" id="A0A5C4JAK5"/>
<name>A0A5C4JAK5_9ACTN</name>
<comment type="caution">
    <text evidence="3">The sequence shown here is derived from an EMBL/GenBank/DDBJ whole genome shotgun (WGS) entry which is preliminary data.</text>
</comment>
<accession>A0A5C4JAK5</accession>
<protein>
    <submittedName>
        <fullName evidence="3">DUF2207 domain-containing protein</fullName>
    </submittedName>
</protein>
<dbReference type="RefSeq" id="WP_138646498.1">
    <property type="nucleotide sequence ID" value="NZ_VCKW01000092.1"/>
</dbReference>
<evidence type="ECO:0000256" key="1">
    <source>
        <dbReference type="SAM" id="SignalP"/>
    </source>
</evidence>
<keyword evidence="1" id="KW-0732">Signal</keyword>
<reference evidence="3 4" key="1">
    <citation type="submission" date="2019-05" db="EMBL/GenBank/DDBJ databases">
        <title>Draft genome sequence of Actinomadura sp. 14C53.</title>
        <authorList>
            <person name="Saricaoglu S."/>
            <person name="Isik K."/>
        </authorList>
    </citation>
    <scope>NUCLEOTIDE SEQUENCE [LARGE SCALE GENOMIC DNA]</scope>
    <source>
        <strain evidence="3 4">14C53</strain>
    </source>
</reference>
<gene>
    <name evidence="3" type="ORF">ETD83_19110</name>
</gene>
<evidence type="ECO:0000313" key="4">
    <source>
        <dbReference type="Proteomes" id="UP000309174"/>
    </source>
</evidence>
<keyword evidence="4" id="KW-1185">Reference proteome</keyword>
<evidence type="ECO:0000313" key="3">
    <source>
        <dbReference type="EMBL" id="TMQ98492.1"/>
    </source>
</evidence>
<feature type="domain" description="DUF2207" evidence="2">
    <location>
        <begin position="44"/>
        <end position="224"/>
    </location>
</feature>
<feature type="chain" id="PRO_5023149930" evidence="1">
    <location>
        <begin position="31"/>
        <end position="356"/>
    </location>
</feature>
<sequence>MPDVRGRVRGPAITAGVLLLTLVLALPAPAAEGAGAPAPREGERIPTYDVVLTIGGDGVLYVRETITYDFDRAGEHGIVRSVPFRHGDRVYDVRDVRSSSSTGAPSRVRTTRFLNDVRISVGDRNREVSGRQAYVIEYAVAWAFTPRARHDELVWDAIGTGWSVPIGTAAVRVEAPVPLRHATCRAGAPGVTTRCLRDRDGPYAVDFIQRALAPHEGMTIRVKMPKRAIAVEPPRYVPPRWTGGWTGTALLALSLAAVALLARRPALPGRAGAGLAAAGFLLVIADIGDDVAAHGAWAFSLGDRSLAGLALMIVGTGARYARGLRDPAIGHRTVAGRTTVGRSRCEQIVPAGRLPR</sequence>
<dbReference type="EMBL" id="VCKW01000092">
    <property type="protein sequence ID" value="TMQ98492.1"/>
    <property type="molecule type" value="Genomic_DNA"/>
</dbReference>
<dbReference type="Pfam" id="PF09972">
    <property type="entry name" value="DUF2207"/>
    <property type="match status" value="1"/>
</dbReference>
<dbReference type="Proteomes" id="UP000309174">
    <property type="component" value="Unassembled WGS sequence"/>
</dbReference>
<dbReference type="InterPro" id="IPR018702">
    <property type="entry name" value="DUF2207"/>
</dbReference>
<dbReference type="OrthoDB" id="143710at2"/>